<dbReference type="InterPro" id="IPR028896">
    <property type="entry name" value="GcvT/YgfZ/DmdA"/>
</dbReference>
<dbReference type="Pfam" id="PF01571">
    <property type="entry name" value="GCV_T"/>
    <property type="match status" value="1"/>
</dbReference>
<sequence>MLRDSPTKRFRFDYPDMYTNWQDEQRGWTRTATLFDQSHHMTDVYFEGPDVDRLLEETGTNSFKTWAPDKAKHFVACTEEGKMIGTAVLFGLEPNRVNVVGPTATANWLQYRAEKAGYDIEVLRDERTADQPPGGRRRTFRFEIEGPHTPKILEKVNGGPLEQVRFFGMTRFSIGGRPVRALAHTMAGVPGSESMGYEIWGPVEDGKACWQALLEAGEEFGLVLGGALAYYTGGIESGYAAQPTPAIYSSPALKSYREWLPGNGYEGKLSIGGSFCSTDIEDYYVSPYEFGYGHLVKFDHDFVGRDALEELAARPRRKKVWLRWNDEDVKWIYGSSLFDGEKRAKHLETPLARYARVELDVVLSGERQIGVSTLRAYTVNVGCWLSVAFLDEDAAVDGAEVTLVWGEENGGTAKGSVERHVQTEVRATVHTKPLPQR</sequence>
<dbReference type="Gene3D" id="3.30.1360.120">
    <property type="entry name" value="Probable tRNA modification gtpase trme, domain 1"/>
    <property type="match status" value="1"/>
</dbReference>
<gene>
    <name evidence="2" type="ORF">HFP15_05155</name>
</gene>
<reference evidence="2 3" key="1">
    <citation type="submission" date="2020-04" db="EMBL/GenBank/DDBJ databases">
        <title>Novel species.</title>
        <authorList>
            <person name="Teo W.F.A."/>
            <person name="Lipun K."/>
            <person name="Srisuk N."/>
            <person name="Duangmal K."/>
        </authorList>
    </citation>
    <scope>NUCLEOTIDE SEQUENCE [LARGE SCALE GENOMIC DNA]</scope>
    <source>
        <strain evidence="2 3">K13G38</strain>
    </source>
</reference>
<keyword evidence="3" id="KW-1185">Reference proteome</keyword>
<dbReference type="InterPro" id="IPR027266">
    <property type="entry name" value="TrmE/GcvT-like"/>
</dbReference>
<organism evidence="2 3">
    <name type="scientific">Amycolatopsis acididurans</name>
    <dbReference type="NCBI Taxonomy" id="2724524"/>
    <lineage>
        <taxon>Bacteria</taxon>
        <taxon>Bacillati</taxon>
        <taxon>Actinomycetota</taxon>
        <taxon>Actinomycetes</taxon>
        <taxon>Pseudonocardiales</taxon>
        <taxon>Pseudonocardiaceae</taxon>
        <taxon>Amycolatopsis</taxon>
    </lineage>
</organism>
<accession>A0ABX1IXS7</accession>
<keyword evidence="2" id="KW-0808">Transferase</keyword>
<protein>
    <submittedName>
        <fullName evidence="2">Aminomethyl transferase family protein</fullName>
    </submittedName>
</protein>
<evidence type="ECO:0000313" key="3">
    <source>
        <dbReference type="Proteomes" id="UP000715441"/>
    </source>
</evidence>
<evidence type="ECO:0000313" key="2">
    <source>
        <dbReference type="EMBL" id="NKQ52264.1"/>
    </source>
</evidence>
<proteinExistence type="predicted"/>
<dbReference type="Proteomes" id="UP000715441">
    <property type="component" value="Unassembled WGS sequence"/>
</dbReference>
<comment type="caution">
    <text evidence="2">The sequence shown here is derived from an EMBL/GenBank/DDBJ whole genome shotgun (WGS) entry which is preliminary data.</text>
</comment>
<evidence type="ECO:0000259" key="1">
    <source>
        <dbReference type="Pfam" id="PF01571"/>
    </source>
</evidence>
<dbReference type="PANTHER" id="PTHR43757:SF2">
    <property type="entry name" value="AMINOMETHYLTRANSFERASE, MITOCHONDRIAL"/>
    <property type="match status" value="1"/>
</dbReference>
<name>A0ABX1IXS7_9PSEU</name>
<dbReference type="PANTHER" id="PTHR43757">
    <property type="entry name" value="AMINOMETHYLTRANSFERASE"/>
    <property type="match status" value="1"/>
</dbReference>
<dbReference type="SUPFAM" id="SSF103025">
    <property type="entry name" value="Folate-binding domain"/>
    <property type="match status" value="1"/>
</dbReference>
<feature type="domain" description="GCVT N-terminal" evidence="1">
    <location>
        <begin position="13"/>
        <end position="240"/>
    </location>
</feature>
<dbReference type="GO" id="GO:0016740">
    <property type="term" value="F:transferase activity"/>
    <property type="evidence" value="ECO:0007669"/>
    <property type="project" value="UniProtKB-KW"/>
</dbReference>
<dbReference type="EMBL" id="JAAXLS010000002">
    <property type="protein sequence ID" value="NKQ52264.1"/>
    <property type="molecule type" value="Genomic_DNA"/>
</dbReference>
<dbReference type="InterPro" id="IPR006222">
    <property type="entry name" value="GCVT_N"/>
</dbReference>